<feature type="transmembrane region" description="Helical" evidence="1">
    <location>
        <begin position="37"/>
        <end position="57"/>
    </location>
</feature>
<reference evidence="2 3" key="1">
    <citation type="submission" date="2018-03" db="EMBL/GenBank/DDBJ databases">
        <title>Genomic Encyclopedia of Archaeal and Bacterial Type Strains, Phase II (KMG-II): from individual species to whole genera.</title>
        <authorList>
            <person name="Goeker M."/>
        </authorList>
    </citation>
    <scope>NUCLEOTIDE SEQUENCE [LARGE SCALE GENOMIC DNA]</scope>
    <source>
        <strain evidence="2 3">DSM 100065</strain>
    </source>
</reference>
<keyword evidence="1" id="KW-0812">Transmembrane</keyword>
<dbReference type="Proteomes" id="UP000237752">
    <property type="component" value="Unassembled WGS sequence"/>
</dbReference>
<keyword evidence="3" id="KW-1185">Reference proteome</keyword>
<dbReference type="EMBL" id="PVUE01000018">
    <property type="protein sequence ID" value="PRZ39671.1"/>
    <property type="molecule type" value="Genomic_DNA"/>
</dbReference>
<proteinExistence type="predicted"/>
<keyword evidence="1" id="KW-0472">Membrane</keyword>
<accession>A0A2T0ZTJ1</accession>
<keyword evidence="1" id="KW-1133">Transmembrane helix</keyword>
<dbReference type="AlphaFoldDB" id="A0A2T0ZTJ1"/>
<comment type="caution">
    <text evidence="2">The sequence shown here is derived from an EMBL/GenBank/DDBJ whole genome shotgun (WGS) entry which is preliminary data.</text>
</comment>
<protein>
    <submittedName>
        <fullName evidence="2">Uncharacterized protein</fullName>
    </submittedName>
</protein>
<dbReference type="RefSeq" id="WP_106350398.1">
    <property type="nucleotide sequence ID" value="NZ_PVUE01000018.1"/>
</dbReference>
<gene>
    <name evidence="2" type="ORF">CLV47_11835</name>
</gene>
<evidence type="ECO:0000256" key="1">
    <source>
        <dbReference type="SAM" id="Phobius"/>
    </source>
</evidence>
<dbReference type="OrthoDB" id="3695477at2"/>
<evidence type="ECO:0000313" key="2">
    <source>
        <dbReference type="EMBL" id="PRZ39671.1"/>
    </source>
</evidence>
<sequence>MTLPLPTDTAHVRIESRQYRLFNFDLGEGIRRSSMKVATLIFTPWLIVMGVIGVSLLQMPYLWFGPPAIATWLAVSRDDSGRVRLRSWLDAAAYRLNRSDRLILNADTARPDNGAQQIPVEFAVVEVQA</sequence>
<name>A0A2T0ZTJ1_9ACTN</name>
<organism evidence="2 3">
    <name type="scientific">Antricoccus suffuscus</name>
    <dbReference type="NCBI Taxonomy" id="1629062"/>
    <lineage>
        <taxon>Bacteria</taxon>
        <taxon>Bacillati</taxon>
        <taxon>Actinomycetota</taxon>
        <taxon>Actinomycetes</taxon>
        <taxon>Geodermatophilales</taxon>
        <taxon>Antricoccaceae</taxon>
        <taxon>Antricoccus</taxon>
    </lineage>
</organism>
<evidence type="ECO:0000313" key="3">
    <source>
        <dbReference type="Proteomes" id="UP000237752"/>
    </source>
</evidence>